<dbReference type="AlphaFoldDB" id="A0A0K2UDP0"/>
<sequence>TEECPNTTNQIFHISLLIFLRSSNTLLIFEKPDKFFNLIKSVAPSCPTESNQFLHNILIFRQHASYFCKYL</sequence>
<accession>A0A0K2UDP0</accession>
<name>A0A0K2UDP0_LEPSM</name>
<dbReference type="EMBL" id="HACA01018450">
    <property type="protein sequence ID" value="CDW35811.1"/>
    <property type="molecule type" value="Transcribed_RNA"/>
</dbReference>
<proteinExistence type="predicted"/>
<protein>
    <submittedName>
        <fullName evidence="1">Uncharacterized protein</fullName>
    </submittedName>
</protein>
<reference evidence="1" key="1">
    <citation type="submission" date="2014-05" db="EMBL/GenBank/DDBJ databases">
        <authorList>
            <person name="Chronopoulou M."/>
        </authorList>
    </citation>
    <scope>NUCLEOTIDE SEQUENCE</scope>
    <source>
        <tissue evidence="1">Whole organism</tissue>
    </source>
</reference>
<organism evidence="1">
    <name type="scientific">Lepeophtheirus salmonis</name>
    <name type="common">Salmon louse</name>
    <name type="synonym">Caligus salmonis</name>
    <dbReference type="NCBI Taxonomy" id="72036"/>
    <lineage>
        <taxon>Eukaryota</taxon>
        <taxon>Metazoa</taxon>
        <taxon>Ecdysozoa</taxon>
        <taxon>Arthropoda</taxon>
        <taxon>Crustacea</taxon>
        <taxon>Multicrustacea</taxon>
        <taxon>Hexanauplia</taxon>
        <taxon>Copepoda</taxon>
        <taxon>Siphonostomatoida</taxon>
        <taxon>Caligidae</taxon>
        <taxon>Lepeophtheirus</taxon>
    </lineage>
</organism>
<evidence type="ECO:0000313" key="1">
    <source>
        <dbReference type="EMBL" id="CDW35811.1"/>
    </source>
</evidence>
<feature type="non-terminal residue" evidence="1">
    <location>
        <position position="1"/>
    </location>
</feature>